<dbReference type="PRINTS" id="PR00899">
    <property type="entry name" value="GPCRSTE3"/>
</dbReference>
<evidence type="ECO:0000256" key="7">
    <source>
        <dbReference type="ARBA" id="ARBA00023136"/>
    </source>
</evidence>
<evidence type="ECO:0000313" key="12">
    <source>
        <dbReference type="Proteomes" id="UP000001194"/>
    </source>
</evidence>
<dbReference type="GO" id="GO:0000750">
    <property type="term" value="P:pheromone-dependent signal transduction involved in conjugation with cellular fusion"/>
    <property type="evidence" value="ECO:0007669"/>
    <property type="project" value="TreeGrafter"/>
</dbReference>
<proteinExistence type="inferred from homology"/>
<dbReference type="EMBL" id="DS547097">
    <property type="protein sequence ID" value="EDR10419.1"/>
    <property type="molecule type" value="Genomic_DNA"/>
</dbReference>
<dbReference type="RefSeq" id="XP_001878869.1">
    <property type="nucleotide sequence ID" value="XM_001878834.1"/>
</dbReference>
<keyword evidence="6" id="KW-0297">G-protein coupled receptor</keyword>
<comment type="similarity">
    <text evidence="2">Belongs to the G-protein coupled receptor 4 family.</text>
</comment>
<keyword evidence="7 10" id="KW-0472">Membrane</keyword>
<gene>
    <name evidence="11" type="ORF">LACBIDRAFT_145491</name>
</gene>
<dbReference type="PANTHER" id="PTHR28097:SF1">
    <property type="entry name" value="PHEROMONE A FACTOR RECEPTOR"/>
    <property type="match status" value="1"/>
</dbReference>
<evidence type="ECO:0000256" key="6">
    <source>
        <dbReference type="ARBA" id="ARBA00023040"/>
    </source>
</evidence>
<feature type="transmembrane region" description="Helical" evidence="10">
    <location>
        <begin position="201"/>
        <end position="224"/>
    </location>
</feature>
<dbReference type="GO" id="GO:0004932">
    <property type="term" value="F:mating-type factor pheromone receptor activity"/>
    <property type="evidence" value="ECO:0007669"/>
    <property type="project" value="InterPro"/>
</dbReference>
<dbReference type="Pfam" id="PF02076">
    <property type="entry name" value="STE3"/>
    <property type="match status" value="1"/>
</dbReference>
<dbReference type="OrthoDB" id="2874149at2759"/>
<name>B0D4X9_LACBS</name>
<accession>B0D4X9</accession>
<feature type="transmembrane region" description="Helical" evidence="10">
    <location>
        <begin position="268"/>
        <end position="286"/>
    </location>
</feature>
<keyword evidence="5 10" id="KW-1133">Transmembrane helix</keyword>
<keyword evidence="12" id="KW-1185">Reference proteome</keyword>
<keyword evidence="3" id="KW-0589">Pheromone response</keyword>
<dbReference type="InterPro" id="IPR001499">
    <property type="entry name" value="GPCR_STE3"/>
</dbReference>
<keyword evidence="4 10" id="KW-0812">Transmembrane</keyword>
<dbReference type="HOGENOM" id="CLU_027592_0_1_1"/>
<comment type="subcellular location">
    <subcellularLocation>
        <location evidence="1">Membrane</location>
        <topology evidence="1">Multi-pass membrane protein</topology>
    </subcellularLocation>
</comment>
<feature type="non-terminal residue" evidence="11">
    <location>
        <position position="314"/>
    </location>
</feature>
<dbReference type="AlphaFoldDB" id="B0D4X9"/>
<dbReference type="PANTHER" id="PTHR28097">
    <property type="entry name" value="PHEROMONE A FACTOR RECEPTOR"/>
    <property type="match status" value="1"/>
</dbReference>
<keyword evidence="8" id="KW-0675">Receptor</keyword>
<evidence type="ECO:0000256" key="8">
    <source>
        <dbReference type="ARBA" id="ARBA00023170"/>
    </source>
</evidence>
<feature type="transmembrane region" description="Helical" evidence="10">
    <location>
        <begin position="104"/>
        <end position="123"/>
    </location>
</feature>
<dbReference type="STRING" id="486041.B0D4X9"/>
<reference evidence="11 12" key="1">
    <citation type="journal article" date="2008" name="Nature">
        <title>The genome of Laccaria bicolor provides insights into mycorrhizal symbiosis.</title>
        <authorList>
            <person name="Martin F."/>
            <person name="Aerts A."/>
            <person name="Ahren D."/>
            <person name="Brun A."/>
            <person name="Danchin E.G.J."/>
            <person name="Duchaussoy F."/>
            <person name="Gibon J."/>
            <person name="Kohler A."/>
            <person name="Lindquist E."/>
            <person name="Pereda V."/>
            <person name="Salamov A."/>
            <person name="Shapiro H.J."/>
            <person name="Wuyts J."/>
            <person name="Blaudez D."/>
            <person name="Buee M."/>
            <person name="Brokstein P."/>
            <person name="Canbaeck B."/>
            <person name="Cohen D."/>
            <person name="Courty P.E."/>
            <person name="Coutinho P.M."/>
            <person name="Delaruelle C."/>
            <person name="Detter J.C."/>
            <person name="Deveau A."/>
            <person name="DiFazio S."/>
            <person name="Duplessis S."/>
            <person name="Fraissinet-Tachet L."/>
            <person name="Lucic E."/>
            <person name="Frey-Klett P."/>
            <person name="Fourrey C."/>
            <person name="Feussner I."/>
            <person name="Gay G."/>
            <person name="Grimwood J."/>
            <person name="Hoegger P.J."/>
            <person name="Jain P."/>
            <person name="Kilaru S."/>
            <person name="Labbe J."/>
            <person name="Lin Y.C."/>
            <person name="Legue V."/>
            <person name="Le Tacon F."/>
            <person name="Marmeisse R."/>
            <person name="Melayah D."/>
            <person name="Montanini B."/>
            <person name="Muratet M."/>
            <person name="Nehls U."/>
            <person name="Niculita-Hirzel H."/>
            <person name="Oudot-Le Secq M.P."/>
            <person name="Peter M."/>
            <person name="Quesneville H."/>
            <person name="Rajashekar B."/>
            <person name="Reich M."/>
            <person name="Rouhier N."/>
            <person name="Schmutz J."/>
            <person name="Yin T."/>
            <person name="Chalot M."/>
            <person name="Henrissat B."/>
            <person name="Kuees U."/>
            <person name="Lucas S."/>
            <person name="Van de Peer Y."/>
            <person name="Podila G.K."/>
            <person name="Polle A."/>
            <person name="Pukkila P.J."/>
            <person name="Richardson P.M."/>
            <person name="Rouze P."/>
            <person name="Sanders I.R."/>
            <person name="Stajich J.E."/>
            <person name="Tunlid A."/>
            <person name="Tuskan G."/>
            <person name="Grigoriev I.V."/>
        </authorList>
    </citation>
    <scope>NUCLEOTIDE SEQUENCE [LARGE SCALE GENOMIC DNA]</scope>
    <source>
        <strain evidence="12">S238N-H82 / ATCC MYA-4686</strain>
    </source>
</reference>
<evidence type="ECO:0000256" key="5">
    <source>
        <dbReference type="ARBA" id="ARBA00022989"/>
    </source>
</evidence>
<feature type="transmembrane region" description="Helical" evidence="10">
    <location>
        <begin position="24"/>
        <end position="45"/>
    </location>
</feature>
<organism evidence="12">
    <name type="scientific">Laccaria bicolor (strain S238N-H82 / ATCC MYA-4686)</name>
    <name type="common">Bicoloured deceiver</name>
    <name type="synonym">Laccaria laccata var. bicolor</name>
    <dbReference type="NCBI Taxonomy" id="486041"/>
    <lineage>
        <taxon>Eukaryota</taxon>
        <taxon>Fungi</taxon>
        <taxon>Dikarya</taxon>
        <taxon>Basidiomycota</taxon>
        <taxon>Agaricomycotina</taxon>
        <taxon>Agaricomycetes</taxon>
        <taxon>Agaricomycetidae</taxon>
        <taxon>Agaricales</taxon>
        <taxon>Agaricineae</taxon>
        <taxon>Hydnangiaceae</taxon>
        <taxon>Laccaria</taxon>
    </lineage>
</organism>
<evidence type="ECO:0000256" key="1">
    <source>
        <dbReference type="ARBA" id="ARBA00004141"/>
    </source>
</evidence>
<dbReference type="FunCoup" id="B0D4X9">
    <property type="interactions" value="90"/>
</dbReference>
<evidence type="ECO:0000256" key="4">
    <source>
        <dbReference type="ARBA" id="ARBA00022692"/>
    </source>
</evidence>
<evidence type="ECO:0000256" key="2">
    <source>
        <dbReference type="ARBA" id="ARBA00011085"/>
    </source>
</evidence>
<evidence type="ECO:0000256" key="10">
    <source>
        <dbReference type="SAM" id="Phobius"/>
    </source>
</evidence>
<feature type="non-terminal residue" evidence="11">
    <location>
        <position position="1"/>
    </location>
</feature>
<dbReference type="GO" id="GO:0005886">
    <property type="term" value="C:plasma membrane"/>
    <property type="evidence" value="ECO:0007669"/>
    <property type="project" value="TreeGrafter"/>
</dbReference>
<evidence type="ECO:0000313" key="11">
    <source>
        <dbReference type="EMBL" id="EDR10419.1"/>
    </source>
</evidence>
<feature type="transmembrane region" description="Helical" evidence="10">
    <location>
        <begin position="143"/>
        <end position="168"/>
    </location>
</feature>
<dbReference type="CDD" id="cd14966">
    <property type="entry name" value="7tmD_STE3"/>
    <property type="match status" value="1"/>
</dbReference>
<evidence type="ECO:0000256" key="3">
    <source>
        <dbReference type="ARBA" id="ARBA00022507"/>
    </source>
</evidence>
<sequence length="314" mass="36078">LLSFIAFILCCIPFRLHLRAGRTYLVLPITWIGLSCLIAFINSIIWNGNIINWAPIWCDISTRLMNGAVVAIPSTSFCITRHLYLISHASHAAFTGREKRNQRIFDLTVGIGVPILHIILQYVVQSHRFDIYEDVGCLTDYSIVPFTFPIIYGIASLVGFVSVIYGVLTVRTLRRRRRRLKDLLQHPSGDPNVNSNHYIRLICLAAVNIVAEFVLTLYIFLLIVPSWNTDWIHSWKSWADTHRGFSHVGQFPVSVWRSWHRCAIAIDSARWICISCAFSFFCLFGFTKECMDQYRSVFMWLRTKTGFLPASQPD</sequence>
<dbReference type="InParanoid" id="B0D4X9"/>
<protein>
    <submittedName>
        <fullName evidence="11">Predicted protein</fullName>
    </submittedName>
</protein>
<dbReference type="Gene3D" id="1.20.1070.10">
    <property type="entry name" value="Rhodopsin 7-helix transmembrane proteins"/>
    <property type="match status" value="1"/>
</dbReference>
<dbReference type="Proteomes" id="UP000001194">
    <property type="component" value="Unassembled WGS sequence"/>
</dbReference>
<dbReference type="KEGG" id="lbc:LACBIDRAFT_145491"/>
<dbReference type="GeneID" id="6074369"/>
<evidence type="ECO:0000256" key="9">
    <source>
        <dbReference type="ARBA" id="ARBA00023224"/>
    </source>
</evidence>
<keyword evidence="9" id="KW-0807">Transducer</keyword>